<evidence type="ECO:0000256" key="2">
    <source>
        <dbReference type="SAM" id="MobiDB-lite"/>
    </source>
</evidence>
<dbReference type="Pfam" id="PF12895">
    <property type="entry name" value="ANAPC3"/>
    <property type="match status" value="1"/>
</dbReference>
<dbReference type="InterPro" id="IPR011990">
    <property type="entry name" value="TPR-like_helical_dom_sf"/>
</dbReference>
<dbReference type="AlphaFoldDB" id="A0A5L8J9P7"/>
<keyword evidence="3" id="KW-0472">Membrane</keyword>
<reference evidence="4 5" key="1">
    <citation type="submission" date="2018-06" db="EMBL/GenBank/DDBJ databases">
        <authorList>
            <consortium name="PulseNet: The National Subtyping Network for Foodborne Disease Surveillance"/>
            <person name="Tarr C.L."/>
            <person name="Trees E."/>
            <person name="Katz L.S."/>
            <person name="Carleton-Romer H.A."/>
            <person name="Stroika S."/>
            <person name="Kucerova Z."/>
            <person name="Roache K.F."/>
            <person name="Sabol A.L."/>
            <person name="Besser J."/>
            <person name="Gerner-Smidt P."/>
        </authorList>
    </citation>
    <scope>NUCLEOTIDE SEQUENCE [LARGE SCALE GENOMIC DNA]</scope>
    <source>
        <strain evidence="4 5">PNUSAC001503</strain>
    </source>
</reference>
<keyword evidence="3" id="KW-1133">Transmembrane helix</keyword>
<keyword evidence="3" id="KW-0812">Transmembrane</keyword>
<dbReference type="Proteomes" id="UP000535509">
    <property type="component" value="Unassembled WGS sequence"/>
</dbReference>
<dbReference type="Gene3D" id="1.25.40.10">
    <property type="entry name" value="Tetratricopeptide repeat domain"/>
    <property type="match status" value="1"/>
</dbReference>
<feature type="compositionally biased region" description="Low complexity" evidence="2">
    <location>
        <begin position="188"/>
        <end position="201"/>
    </location>
</feature>
<feature type="region of interest" description="Disordered" evidence="2">
    <location>
        <begin position="182"/>
        <end position="201"/>
    </location>
</feature>
<evidence type="ECO:0000256" key="1">
    <source>
        <dbReference type="SAM" id="Coils"/>
    </source>
</evidence>
<name>A0A5L8J9P7_CAMFE</name>
<comment type="caution">
    <text evidence="4">The sequence shown here is derived from an EMBL/GenBank/DDBJ whole genome shotgun (WGS) entry which is preliminary data.</text>
</comment>
<dbReference type="SUPFAM" id="SSF48452">
    <property type="entry name" value="TPR-like"/>
    <property type="match status" value="1"/>
</dbReference>
<accession>A0A5L8J9P7</accession>
<protein>
    <submittedName>
        <fullName evidence="4">Uncharacterized protein</fullName>
    </submittedName>
</protein>
<feature type="transmembrane region" description="Helical" evidence="3">
    <location>
        <begin position="25"/>
        <end position="46"/>
    </location>
</feature>
<evidence type="ECO:0000256" key="3">
    <source>
        <dbReference type="SAM" id="Phobius"/>
    </source>
</evidence>
<dbReference type="RefSeq" id="WP_041738363.1">
    <property type="nucleotide sequence ID" value="NZ_AACKKU020000012.1"/>
</dbReference>
<sequence>MLDSYEIQEMENKWKKYNRNRNKKLYMLSATILICLSIGISAGYFIDLYMEKQSDMLQNEIANINLKKHVNELKEKAKIAKQKLEQQRAQDEKELLEQAKKDDVGFNLDIEKQTTLDESLPNQQTKQKIKDIKTADNNNVLIPKIISQNALPNLNDSEITNQRIISDLPLPQDTKILEFSETNQSESNQYQNQAQNKNQAQNSIKIESQTIDMSVESLKSKFDSTNDIKYAILLAEEFYKQNDYENAIKWAFTINSIDENEVKGWVIFAKAKYKIGKKEDALTVLNALQEKNRSASIEELIEQIKKETL</sequence>
<feature type="coiled-coil region" evidence="1">
    <location>
        <begin position="63"/>
        <end position="102"/>
    </location>
</feature>
<gene>
    <name evidence="4" type="ORF">CX802_07420</name>
</gene>
<evidence type="ECO:0000313" key="5">
    <source>
        <dbReference type="Proteomes" id="UP000535509"/>
    </source>
</evidence>
<evidence type="ECO:0000313" key="4">
    <source>
        <dbReference type="EMBL" id="EAI8859652.1"/>
    </source>
</evidence>
<proteinExistence type="predicted"/>
<organism evidence="4 5">
    <name type="scientific">Campylobacter fetus</name>
    <dbReference type="NCBI Taxonomy" id="196"/>
    <lineage>
        <taxon>Bacteria</taxon>
        <taxon>Pseudomonadati</taxon>
        <taxon>Campylobacterota</taxon>
        <taxon>Epsilonproteobacteria</taxon>
        <taxon>Campylobacterales</taxon>
        <taxon>Campylobacteraceae</taxon>
        <taxon>Campylobacter</taxon>
    </lineage>
</organism>
<dbReference type="EMBL" id="AABTCC010000023">
    <property type="protein sequence ID" value="EAI8859652.1"/>
    <property type="molecule type" value="Genomic_DNA"/>
</dbReference>
<keyword evidence="1" id="KW-0175">Coiled coil</keyword>
<keyword evidence="5" id="KW-1185">Reference proteome</keyword>